<evidence type="ECO:0000313" key="2">
    <source>
        <dbReference type="Proteomes" id="UP001497623"/>
    </source>
</evidence>
<sequence length="138" mass="16624">LFFINNNFFFIHYTFYLHRFVTSSCVIHPWLLPHVYSPLSTLYVLHHHRADEEYWYRLLKWNKQADISLMTFLGVNVKFWLAEGQSIVECGTQFASKKDEYFTEAIETLQMLSTSFSPQDKLRVIHRTFQQINKLTYF</sequence>
<dbReference type="AlphaFoldDB" id="A0AAV2R1Z4"/>
<keyword evidence="2" id="KW-1185">Reference proteome</keyword>
<dbReference type="SUPFAM" id="SSF109993">
    <property type="entry name" value="VPS9 domain"/>
    <property type="match status" value="1"/>
</dbReference>
<gene>
    <name evidence="1" type="ORF">MNOR_LOCUS18869</name>
</gene>
<dbReference type="EMBL" id="CAXKWB010013734">
    <property type="protein sequence ID" value="CAL4108363.1"/>
    <property type="molecule type" value="Genomic_DNA"/>
</dbReference>
<reference evidence="1 2" key="1">
    <citation type="submission" date="2024-05" db="EMBL/GenBank/DDBJ databases">
        <authorList>
            <person name="Wallberg A."/>
        </authorList>
    </citation>
    <scope>NUCLEOTIDE SEQUENCE [LARGE SCALE GENOMIC DNA]</scope>
</reference>
<accession>A0AAV2R1Z4</accession>
<dbReference type="Proteomes" id="UP001497623">
    <property type="component" value="Unassembled WGS sequence"/>
</dbReference>
<dbReference type="PANTHER" id="PTHR46089:SF2">
    <property type="entry name" value="ALSIN HOMOLOG"/>
    <property type="match status" value="1"/>
</dbReference>
<dbReference type="GO" id="GO:0016197">
    <property type="term" value="P:endosomal transport"/>
    <property type="evidence" value="ECO:0007669"/>
    <property type="project" value="TreeGrafter"/>
</dbReference>
<dbReference type="GO" id="GO:0005737">
    <property type="term" value="C:cytoplasm"/>
    <property type="evidence" value="ECO:0007669"/>
    <property type="project" value="TreeGrafter"/>
</dbReference>
<dbReference type="GO" id="GO:0031267">
    <property type="term" value="F:small GTPase binding"/>
    <property type="evidence" value="ECO:0007669"/>
    <property type="project" value="TreeGrafter"/>
</dbReference>
<dbReference type="GO" id="GO:0005085">
    <property type="term" value="F:guanyl-nucleotide exchange factor activity"/>
    <property type="evidence" value="ECO:0007669"/>
    <property type="project" value="TreeGrafter"/>
</dbReference>
<evidence type="ECO:0000313" key="1">
    <source>
        <dbReference type="EMBL" id="CAL4108363.1"/>
    </source>
</evidence>
<feature type="non-terminal residue" evidence="1">
    <location>
        <position position="1"/>
    </location>
</feature>
<name>A0AAV2R1Z4_MEGNR</name>
<organism evidence="1 2">
    <name type="scientific">Meganyctiphanes norvegica</name>
    <name type="common">Northern krill</name>
    <name type="synonym">Thysanopoda norvegica</name>
    <dbReference type="NCBI Taxonomy" id="48144"/>
    <lineage>
        <taxon>Eukaryota</taxon>
        <taxon>Metazoa</taxon>
        <taxon>Ecdysozoa</taxon>
        <taxon>Arthropoda</taxon>
        <taxon>Crustacea</taxon>
        <taxon>Multicrustacea</taxon>
        <taxon>Malacostraca</taxon>
        <taxon>Eumalacostraca</taxon>
        <taxon>Eucarida</taxon>
        <taxon>Euphausiacea</taxon>
        <taxon>Euphausiidae</taxon>
        <taxon>Meganyctiphanes</taxon>
    </lineage>
</organism>
<dbReference type="PANTHER" id="PTHR46089">
    <property type="entry name" value="ALSIN HOMOLOG"/>
    <property type="match status" value="1"/>
</dbReference>
<dbReference type="InterPro" id="IPR051984">
    <property type="entry name" value="Alsin"/>
</dbReference>
<dbReference type="InterPro" id="IPR037191">
    <property type="entry name" value="VPS9_dom_sf"/>
</dbReference>
<comment type="caution">
    <text evidence="1">The sequence shown here is derived from an EMBL/GenBank/DDBJ whole genome shotgun (WGS) entry which is preliminary data.</text>
</comment>
<proteinExistence type="predicted"/>
<dbReference type="Gene3D" id="1.20.1050.80">
    <property type="entry name" value="VPS9 domain"/>
    <property type="match status" value="1"/>
</dbReference>
<protein>
    <submittedName>
        <fullName evidence="1">Uncharacterized protein</fullName>
    </submittedName>
</protein>